<dbReference type="PANTHER" id="PTHR48098">
    <property type="entry name" value="ENTEROCHELIN ESTERASE-RELATED"/>
    <property type="match status" value="1"/>
</dbReference>
<evidence type="ECO:0000313" key="3">
    <source>
        <dbReference type="Proteomes" id="UP000253426"/>
    </source>
</evidence>
<dbReference type="InterPro" id="IPR050583">
    <property type="entry name" value="Mycobacterial_A85_antigen"/>
</dbReference>
<protein>
    <submittedName>
        <fullName evidence="2">Enterochelin esterase family protein</fullName>
    </submittedName>
</protein>
<dbReference type="AlphaFoldDB" id="A0A366HV91"/>
<keyword evidence="3" id="KW-1185">Reference proteome</keyword>
<dbReference type="OrthoDB" id="9775130at2"/>
<organism evidence="2 3">
    <name type="scientific">Roseimicrobium gellanilyticum</name>
    <dbReference type="NCBI Taxonomy" id="748857"/>
    <lineage>
        <taxon>Bacteria</taxon>
        <taxon>Pseudomonadati</taxon>
        <taxon>Verrucomicrobiota</taxon>
        <taxon>Verrucomicrobiia</taxon>
        <taxon>Verrucomicrobiales</taxon>
        <taxon>Verrucomicrobiaceae</taxon>
        <taxon>Roseimicrobium</taxon>
    </lineage>
</organism>
<accession>A0A366HV91</accession>
<proteinExistence type="predicted"/>
<dbReference type="RefSeq" id="WP_113956172.1">
    <property type="nucleotide sequence ID" value="NZ_QNRR01000001.1"/>
</dbReference>
<name>A0A366HV91_9BACT</name>
<feature type="signal peptide" evidence="1">
    <location>
        <begin position="1"/>
        <end position="20"/>
    </location>
</feature>
<comment type="caution">
    <text evidence="2">The sequence shown here is derived from an EMBL/GenBank/DDBJ whole genome shotgun (WGS) entry which is preliminary data.</text>
</comment>
<dbReference type="Proteomes" id="UP000253426">
    <property type="component" value="Unassembled WGS sequence"/>
</dbReference>
<reference evidence="2 3" key="1">
    <citation type="submission" date="2018-06" db="EMBL/GenBank/DDBJ databases">
        <title>Genomic Encyclopedia of Type Strains, Phase IV (KMG-IV): sequencing the most valuable type-strain genomes for metagenomic binning, comparative biology and taxonomic classification.</title>
        <authorList>
            <person name="Goeker M."/>
        </authorList>
    </citation>
    <scope>NUCLEOTIDE SEQUENCE [LARGE SCALE GENOMIC DNA]</scope>
    <source>
        <strain evidence="2 3">DSM 25532</strain>
    </source>
</reference>
<dbReference type="EMBL" id="QNRR01000001">
    <property type="protein sequence ID" value="RBP47218.1"/>
    <property type="molecule type" value="Genomic_DNA"/>
</dbReference>
<dbReference type="Pfam" id="PF00756">
    <property type="entry name" value="Esterase"/>
    <property type="match status" value="1"/>
</dbReference>
<feature type="chain" id="PRO_5016638035" evidence="1">
    <location>
        <begin position="21"/>
        <end position="291"/>
    </location>
</feature>
<keyword evidence="1" id="KW-0732">Signal</keyword>
<dbReference type="InterPro" id="IPR029058">
    <property type="entry name" value="AB_hydrolase_fold"/>
</dbReference>
<evidence type="ECO:0000313" key="2">
    <source>
        <dbReference type="EMBL" id="RBP47218.1"/>
    </source>
</evidence>
<evidence type="ECO:0000256" key="1">
    <source>
        <dbReference type="SAM" id="SignalP"/>
    </source>
</evidence>
<gene>
    <name evidence="2" type="ORF">DES53_10115</name>
</gene>
<dbReference type="Gene3D" id="3.40.50.1820">
    <property type="entry name" value="alpha/beta hydrolase"/>
    <property type="match status" value="1"/>
</dbReference>
<dbReference type="InterPro" id="IPR000801">
    <property type="entry name" value="Esterase-like"/>
</dbReference>
<sequence>MRPSLLTSFFALVLCVSASAMDDYKLGPLSQENPSVPKGKVIAMTPIADSKVFPGTTRDWWIYVPAQYTPEKPANLMVFQDGHDYVKTTGNWRVPVVFDNLIASGDMPVTIGVFINPGHNGSYKPENAWRVSNRGKEYNTLGNAYTRFLLEEVLPQVQKDYKLTENPEGWAIGGASSGAICAFTVAWERPDKFRKVFSTIGSYVDLAGGHAYPYLIRVHERKPIRIYLQDGENDLDNPYGNWPLANKMMYAALTYMKYDVKFELGDGQHNSKHGGAIFPEAMKWLWGDARK</sequence>
<dbReference type="PANTHER" id="PTHR48098:SF3">
    <property type="entry name" value="IRON(III) ENTEROBACTIN ESTERASE"/>
    <property type="match status" value="1"/>
</dbReference>
<dbReference type="SUPFAM" id="SSF53474">
    <property type="entry name" value="alpha/beta-Hydrolases"/>
    <property type="match status" value="1"/>
</dbReference>